<keyword evidence="1" id="KW-0560">Oxidoreductase</keyword>
<dbReference type="Pfam" id="PF01370">
    <property type="entry name" value="Epimerase"/>
    <property type="match status" value="1"/>
</dbReference>
<evidence type="ECO:0000256" key="2">
    <source>
        <dbReference type="SAM" id="MobiDB-lite"/>
    </source>
</evidence>
<proteinExistence type="predicted"/>
<feature type="region of interest" description="Disordered" evidence="2">
    <location>
        <begin position="52"/>
        <end position="112"/>
    </location>
</feature>
<dbReference type="AlphaFoldDB" id="K3XX55"/>
<evidence type="ECO:0000313" key="5">
    <source>
        <dbReference type="Proteomes" id="UP000004995"/>
    </source>
</evidence>
<dbReference type="Gene3D" id="3.40.50.720">
    <property type="entry name" value="NAD(P)-binding Rossmann-like Domain"/>
    <property type="match status" value="2"/>
</dbReference>
<reference evidence="5" key="1">
    <citation type="journal article" date="2012" name="Nat. Biotechnol.">
        <title>Reference genome sequence of the model plant Setaria.</title>
        <authorList>
            <person name="Bennetzen J.L."/>
            <person name="Schmutz J."/>
            <person name="Wang H."/>
            <person name="Percifield R."/>
            <person name="Hawkins J."/>
            <person name="Pontaroli A.C."/>
            <person name="Estep M."/>
            <person name="Feng L."/>
            <person name="Vaughn J.N."/>
            <person name="Grimwood J."/>
            <person name="Jenkins J."/>
            <person name="Barry K."/>
            <person name="Lindquist E."/>
            <person name="Hellsten U."/>
            <person name="Deshpande S."/>
            <person name="Wang X."/>
            <person name="Wu X."/>
            <person name="Mitros T."/>
            <person name="Triplett J."/>
            <person name="Yang X."/>
            <person name="Ye C.Y."/>
            <person name="Mauro-Herrera M."/>
            <person name="Wang L."/>
            <person name="Li P."/>
            <person name="Sharma M."/>
            <person name="Sharma R."/>
            <person name="Ronald P.C."/>
            <person name="Panaud O."/>
            <person name="Kellogg E.A."/>
            <person name="Brutnell T.P."/>
            <person name="Doust A.N."/>
            <person name="Tuskan G.A."/>
            <person name="Rokhsar D."/>
            <person name="Devos K.M."/>
        </authorList>
    </citation>
    <scope>NUCLEOTIDE SEQUENCE [LARGE SCALE GENOMIC DNA]</scope>
    <source>
        <strain evidence="5">cv. Yugu1</strain>
    </source>
</reference>
<dbReference type="STRING" id="4555.K3XX55"/>
<evidence type="ECO:0000256" key="1">
    <source>
        <dbReference type="ARBA" id="ARBA00023002"/>
    </source>
</evidence>
<accession>K3XX55</accession>
<dbReference type="GO" id="GO:0016616">
    <property type="term" value="F:oxidoreductase activity, acting on the CH-OH group of donors, NAD or NADP as acceptor"/>
    <property type="evidence" value="ECO:0000318"/>
    <property type="project" value="GO_Central"/>
</dbReference>
<feature type="compositionally biased region" description="Basic residues" evidence="2">
    <location>
        <begin position="77"/>
        <end position="87"/>
    </location>
</feature>
<name>K3XX55_SETIT</name>
<feature type="domain" description="NAD-dependent epimerase/dehydratase" evidence="3">
    <location>
        <begin position="158"/>
        <end position="371"/>
    </location>
</feature>
<organism evidence="4 5">
    <name type="scientific">Setaria italica</name>
    <name type="common">Foxtail millet</name>
    <name type="synonym">Panicum italicum</name>
    <dbReference type="NCBI Taxonomy" id="4555"/>
    <lineage>
        <taxon>Eukaryota</taxon>
        <taxon>Viridiplantae</taxon>
        <taxon>Streptophyta</taxon>
        <taxon>Embryophyta</taxon>
        <taxon>Tracheophyta</taxon>
        <taxon>Spermatophyta</taxon>
        <taxon>Magnoliopsida</taxon>
        <taxon>Liliopsida</taxon>
        <taxon>Poales</taxon>
        <taxon>Poaceae</taxon>
        <taxon>PACMAD clade</taxon>
        <taxon>Panicoideae</taxon>
        <taxon>Panicodae</taxon>
        <taxon>Paniceae</taxon>
        <taxon>Cenchrinae</taxon>
        <taxon>Setaria</taxon>
    </lineage>
</organism>
<evidence type="ECO:0000259" key="3">
    <source>
        <dbReference type="Pfam" id="PF01370"/>
    </source>
</evidence>
<evidence type="ECO:0000313" key="4">
    <source>
        <dbReference type="EnsemblPlants" id="KQL11171"/>
    </source>
</evidence>
<dbReference type="InParanoid" id="K3XX55"/>
<dbReference type="eggNOG" id="KOG1502">
    <property type="taxonomic scope" value="Eukaryota"/>
</dbReference>
<dbReference type="Proteomes" id="UP000004995">
    <property type="component" value="Unassembled WGS sequence"/>
</dbReference>
<dbReference type="InterPro" id="IPR050425">
    <property type="entry name" value="NAD(P)_dehydrat-like"/>
</dbReference>
<dbReference type="InterPro" id="IPR001509">
    <property type="entry name" value="Epimerase_deHydtase"/>
</dbReference>
<dbReference type="HOGENOM" id="CLU_007383_9_0_1"/>
<dbReference type="EMBL" id="AGNK02002582">
    <property type="status" value="NOT_ANNOTATED_CDS"/>
    <property type="molecule type" value="Genomic_DNA"/>
</dbReference>
<protein>
    <recommendedName>
        <fullName evidence="3">NAD-dependent epimerase/dehydratase domain-containing protein</fullName>
    </recommendedName>
</protein>
<dbReference type="PANTHER" id="PTHR10366">
    <property type="entry name" value="NAD DEPENDENT EPIMERASE/DEHYDRATASE"/>
    <property type="match status" value="1"/>
</dbReference>
<dbReference type="Gramene" id="KQL11171">
    <property type="protein sequence ID" value="KQL11171"/>
    <property type="gene ID" value="SETIT_006513mg"/>
</dbReference>
<feature type="compositionally biased region" description="Polar residues" evidence="2">
    <location>
        <begin position="98"/>
        <end position="112"/>
    </location>
</feature>
<dbReference type="PANTHER" id="PTHR10366:SF738">
    <property type="entry name" value="NAD-DEPENDENT EPIMERASE_DEHYDRATASE DOMAIN-CONTAINING PROTEIN"/>
    <property type="match status" value="1"/>
</dbReference>
<reference evidence="4" key="2">
    <citation type="submission" date="2018-08" db="UniProtKB">
        <authorList>
            <consortium name="EnsemblPlants"/>
        </authorList>
    </citation>
    <scope>IDENTIFICATION</scope>
    <source>
        <strain evidence="4">Yugu1</strain>
    </source>
</reference>
<dbReference type="SUPFAM" id="SSF51735">
    <property type="entry name" value="NAD(P)-binding Rossmann-fold domains"/>
    <property type="match status" value="2"/>
</dbReference>
<keyword evidence="5" id="KW-1185">Reference proteome</keyword>
<dbReference type="InterPro" id="IPR036291">
    <property type="entry name" value="NAD(P)-bd_dom_sf"/>
</dbReference>
<sequence length="423" mass="46069">MAEEGKSSSGVRVCITGGAVFIGSWLMRKLLEKCYIVHATLRNTAGRGAGALAAEDRPGRSHAGGWFAGGEEEERRKKMGGRVKKQRLTGGSYGWQVGPTTNGVKRTSIQPSQPLRPNKILGRLQPAKVGWLQPNPLRPRTKHTLKERQRLVTVQLLRDPEIRLRLFEADLVGAATFAPAIAGCQFVFLVATPYGLEAASSKYKSTAEAAVDAVRAILRQCEESKTVRRVIHIASLAAASQLKEPDAGAGAYKDFISESCWTPFNVDYPLRSAHFDKYILSKLQSEQELLSYNAGESPAFEAVTLPLGLVAGDTVLRRAPETLEHAVSPVSRNELGFAFLRLLQRLLGSLPLVHVDDACDALVFCMERRASIAGRFLCAAAYPTSHDVAGHFASKFPHLDILEETEAVVVRAQRAEDKLGGDS</sequence>
<dbReference type="EnsemblPlants" id="KQL11171">
    <property type="protein sequence ID" value="KQL11171"/>
    <property type="gene ID" value="SETIT_006513mg"/>
</dbReference>